<reference evidence="10 11" key="1">
    <citation type="submission" date="2016-07" db="EMBL/GenBank/DDBJ databases">
        <title>Pervasive Adenine N6-methylation of Active Genes in Fungi.</title>
        <authorList>
            <consortium name="DOE Joint Genome Institute"/>
            <person name="Mondo S.J."/>
            <person name="Dannebaum R.O."/>
            <person name="Kuo R.C."/>
            <person name="Labutti K."/>
            <person name="Haridas S."/>
            <person name="Kuo A."/>
            <person name="Salamov A."/>
            <person name="Ahrendt S.R."/>
            <person name="Lipzen A."/>
            <person name="Sullivan W."/>
            <person name="Andreopoulos W.B."/>
            <person name="Clum A."/>
            <person name="Lindquist E."/>
            <person name="Daum C."/>
            <person name="Ramamoorthy G.K."/>
            <person name="Gryganskyi A."/>
            <person name="Culley D."/>
            <person name="Magnuson J.K."/>
            <person name="James T.Y."/>
            <person name="O'Malley M.A."/>
            <person name="Stajich J.E."/>
            <person name="Spatafora J.W."/>
            <person name="Visel A."/>
            <person name="Grigoriev I.V."/>
        </authorList>
    </citation>
    <scope>NUCLEOTIDE SEQUENCE [LARGE SCALE GENOMIC DNA]</scope>
    <source>
        <strain evidence="10 11">NRRL 2496</strain>
    </source>
</reference>
<dbReference type="STRING" id="13706.A0A1X2H3U0"/>
<keyword evidence="5" id="KW-0274">FAD</keyword>
<dbReference type="GO" id="GO:0030327">
    <property type="term" value="P:prenylated protein catabolic process"/>
    <property type="evidence" value="ECO:0007669"/>
    <property type="project" value="TreeGrafter"/>
</dbReference>
<keyword evidence="4 8" id="KW-0732">Signal</keyword>
<dbReference type="InterPro" id="IPR036188">
    <property type="entry name" value="FAD/NAD-bd_sf"/>
</dbReference>
<dbReference type="OrthoDB" id="437369at2759"/>
<keyword evidence="3" id="KW-0285">Flavoprotein</keyword>
<evidence type="ECO:0000256" key="5">
    <source>
        <dbReference type="ARBA" id="ARBA00022827"/>
    </source>
</evidence>
<keyword evidence="6" id="KW-0560">Oxidoreductase</keyword>
<evidence type="ECO:0000256" key="3">
    <source>
        <dbReference type="ARBA" id="ARBA00022630"/>
    </source>
</evidence>
<comment type="similarity">
    <text evidence="2">Belongs to the prenylcysteine oxidase family.</text>
</comment>
<name>A0A1X2H3U0_SYNRA</name>
<dbReference type="EMBL" id="MCGN01000009">
    <property type="protein sequence ID" value="ORY93082.1"/>
    <property type="molecule type" value="Genomic_DNA"/>
</dbReference>
<dbReference type="Proteomes" id="UP000242180">
    <property type="component" value="Unassembled WGS sequence"/>
</dbReference>
<feature type="domain" description="Prenylcysteine lyase" evidence="9">
    <location>
        <begin position="145"/>
        <end position="504"/>
    </location>
</feature>
<dbReference type="Pfam" id="PF13450">
    <property type="entry name" value="NAD_binding_8"/>
    <property type="match status" value="1"/>
</dbReference>
<comment type="caution">
    <text evidence="10">The sequence shown here is derived from an EMBL/GenBank/DDBJ whole genome shotgun (WGS) entry which is preliminary data.</text>
</comment>
<comment type="cofactor">
    <cofactor evidence="1">
        <name>FAD</name>
        <dbReference type="ChEBI" id="CHEBI:57692"/>
    </cofactor>
</comment>
<dbReference type="GO" id="GO:0001735">
    <property type="term" value="F:prenylcysteine oxidase activity"/>
    <property type="evidence" value="ECO:0007669"/>
    <property type="project" value="InterPro"/>
</dbReference>
<protein>
    <submittedName>
        <fullName evidence="10">Prenylcysteine lyase-domain-containing protein</fullName>
    </submittedName>
</protein>
<dbReference type="SUPFAM" id="SSF51905">
    <property type="entry name" value="FAD/NAD(P)-binding domain"/>
    <property type="match status" value="1"/>
</dbReference>
<feature type="chain" id="PRO_5013253557" evidence="8">
    <location>
        <begin position="24"/>
        <end position="517"/>
    </location>
</feature>
<dbReference type="AlphaFoldDB" id="A0A1X2H3U0"/>
<accession>A0A1X2H3U0</accession>
<keyword evidence="10" id="KW-0456">Lyase</keyword>
<evidence type="ECO:0000259" key="9">
    <source>
        <dbReference type="Pfam" id="PF07156"/>
    </source>
</evidence>
<evidence type="ECO:0000256" key="1">
    <source>
        <dbReference type="ARBA" id="ARBA00001974"/>
    </source>
</evidence>
<organism evidence="10 11">
    <name type="scientific">Syncephalastrum racemosum</name>
    <name type="common">Filamentous fungus</name>
    <dbReference type="NCBI Taxonomy" id="13706"/>
    <lineage>
        <taxon>Eukaryota</taxon>
        <taxon>Fungi</taxon>
        <taxon>Fungi incertae sedis</taxon>
        <taxon>Mucoromycota</taxon>
        <taxon>Mucoromycotina</taxon>
        <taxon>Mucoromycetes</taxon>
        <taxon>Mucorales</taxon>
        <taxon>Syncephalastraceae</taxon>
        <taxon>Syncephalastrum</taxon>
    </lineage>
</organism>
<evidence type="ECO:0000256" key="4">
    <source>
        <dbReference type="ARBA" id="ARBA00022729"/>
    </source>
</evidence>
<evidence type="ECO:0000256" key="8">
    <source>
        <dbReference type="SAM" id="SignalP"/>
    </source>
</evidence>
<gene>
    <name evidence="10" type="ORF">BCR43DRAFT_461936</name>
</gene>
<evidence type="ECO:0000256" key="7">
    <source>
        <dbReference type="ARBA" id="ARBA00023180"/>
    </source>
</evidence>
<keyword evidence="11" id="KW-1185">Reference proteome</keyword>
<feature type="signal peptide" evidence="8">
    <location>
        <begin position="1"/>
        <end position="23"/>
    </location>
</feature>
<evidence type="ECO:0000313" key="10">
    <source>
        <dbReference type="EMBL" id="ORY93082.1"/>
    </source>
</evidence>
<proteinExistence type="inferred from homology"/>
<dbReference type="InParanoid" id="A0A1X2H3U0"/>
<dbReference type="InterPro" id="IPR017046">
    <property type="entry name" value="Prenylcysteine_Oxase1"/>
</dbReference>
<dbReference type="OMA" id="NMWAVEG"/>
<dbReference type="Pfam" id="PF07156">
    <property type="entry name" value="Prenylcys_lyase"/>
    <property type="match status" value="1"/>
</dbReference>
<keyword evidence="7" id="KW-0325">Glycoprotein</keyword>
<dbReference type="GO" id="GO:0016829">
    <property type="term" value="F:lyase activity"/>
    <property type="evidence" value="ECO:0007669"/>
    <property type="project" value="UniProtKB-KW"/>
</dbReference>
<dbReference type="GO" id="GO:0030328">
    <property type="term" value="P:prenylcysteine catabolic process"/>
    <property type="evidence" value="ECO:0007669"/>
    <property type="project" value="InterPro"/>
</dbReference>
<dbReference type="PANTHER" id="PTHR15944">
    <property type="entry name" value="FARNESYLCYSTEINE LYASE"/>
    <property type="match status" value="1"/>
</dbReference>
<dbReference type="Gene3D" id="3.50.50.60">
    <property type="entry name" value="FAD/NAD(P)-binding domain"/>
    <property type="match status" value="1"/>
</dbReference>
<sequence>MQVIRWLHMVTLASIFLLAHGSADDNAQQTVLRVPPKFDDRRVAIIGGGAAGSSAAFWLKNAFPKVEATVYEASDHIGGRTTVIPIKGDPSLGLMELGASIFVEANYNMVNATKRFGLELERLRQVDGESTDNGLGIWDGNEFLFEESGNDYWDAIKIIWRYGLSPLKFRNHLRDTIDHFTQHAYDPNAPAFYSVPEGLKQMGLESLLNTTAAEYLDALFDPKFVREIIQTATRGNYGQDVDILHAFGALVSMAANGAWATEGGNYQIFEAFLKNSGATVRLNTPVVSIRNTTEIDDNGNLQPMYIVVSADGDEQVYDAVLIAAPLHSADIDMPFAPLELASREYHTVHVTLVAGTPDPTYFQRTDENVPSFIVSTGKPLTDKFTDGKQPFTTFSVHRHLKNGESVFKLFSDQVLEDAYLDQLFYNRSWSYRKSWEAFPKLYPVKGGSEWPPVVLHGFGSESCDQSNGVIYINAFESCVSTMETETLASKNAIKILRDQWCRKQECPAFGDGWGTFA</sequence>
<evidence type="ECO:0000256" key="2">
    <source>
        <dbReference type="ARBA" id="ARBA00009967"/>
    </source>
</evidence>
<dbReference type="PANTHER" id="PTHR15944:SF0">
    <property type="entry name" value="PRENYLCYSTEINE LYASE DOMAIN-CONTAINING PROTEIN"/>
    <property type="match status" value="1"/>
</dbReference>
<evidence type="ECO:0000313" key="11">
    <source>
        <dbReference type="Proteomes" id="UP000242180"/>
    </source>
</evidence>
<dbReference type="InterPro" id="IPR010795">
    <property type="entry name" value="Prenylcys_lyase"/>
</dbReference>
<evidence type="ECO:0000256" key="6">
    <source>
        <dbReference type="ARBA" id="ARBA00023002"/>
    </source>
</evidence>